<keyword evidence="1" id="KW-0175">Coiled coil</keyword>
<name>A0A261U5H5_9BORD</name>
<feature type="compositionally biased region" description="Low complexity" evidence="2">
    <location>
        <begin position="871"/>
        <end position="896"/>
    </location>
</feature>
<gene>
    <name evidence="4" type="ORF">CAL20_15155</name>
</gene>
<dbReference type="RefSeq" id="WP_094838251.1">
    <property type="nucleotide sequence ID" value="NZ_NEVQ01000013.1"/>
</dbReference>
<feature type="domain" description="Tape measure protein N-terminal" evidence="3">
    <location>
        <begin position="64"/>
        <end position="250"/>
    </location>
</feature>
<dbReference type="NCBIfam" id="TIGR02675">
    <property type="entry name" value="tape_meas_nterm"/>
    <property type="match status" value="1"/>
</dbReference>
<dbReference type="AlphaFoldDB" id="A0A261U5H5"/>
<organism evidence="4 5">
    <name type="scientific">Bordetella genomosp. 4</name>
    <dbReference type="NCBI Taxonomy" id="463044"/>
    <lineage>
        <taxon>Bacteria</taxon>
        <taxon>Pseudomonadati</taxon>
        <taxon>Pseudomonadota</taxon>
        <taxon>Betaproteobacteria</taxon>
        <taxon>Burkholderiales</taxon>
        <taxon>Alcaligenaceae</taxon>
        <taxon>Bordetella</taxon>
    </lineage>
</organism>
<dbReference type="Pfam" id="PF20155">
    <property type="entry name" value="TMP_3"/>
    <property type="match status" value="1"/>
</dbReference>
<evidence type="ECO:0000259" key="3">
    <source>
        <dbReference type="Pfam" id="PF20155"/>
    </source>
</evidence>
<reference evidence="4 5" key="1">
    <citation type="submission" date="2017-05" db="EMBL/GenBank/DDBJ databases">
        <title>Complete and WGS of Bordetella genogroups.</title>
        <authorList>
            <person name="Spilker T."/>
            <person name="LiPuma J."/>
        </authorList>
    </citation>
    <scope>NUCLEOTIDE SEQUENCE [LARGE SCALE GENOMIC DNA]</scope>
    <source>
        <strain evidence="4 5">AU9919</strain>
    </source>
</reference>
<sequence>MATSATGSQIGGVFVRVGADTTGLNRGLREATARINDFDRQAQMATRSIASLGARFAAAFSAVKIIDIADNWGQVASRIKQATNSQEEYNLVQSRLVQSANSTYRSLQESQELFIQTSQSIRSLGYSLEQSIDLTDSFSALLVTNAASADRGRAAIDAYSKAIQTGRVDSQTWQTILSAMPTIIDAISKSSGKSAEEIRKLGIEGKLALNEINTALLETLDDNMRKVGEMPTTVRDALQRVSNNFQNLIGIQNEASGATAALVSGIDFLADHIETLAKIAGGVAVTALAAYIGRMGASTVATVAAYQAKRVATAEEIRLSQAQLVQARATMAQIAATNAADVSTRKLTAAKIALELAEKRVTAAQAAQVTVGRSLAALFGGPAGFITLAAVAATSLIAFGRGGDQAKQSIEALTERVDAFNSEASKLTQNQARQAMLDLQSPLDEAKSRVQLLEDNIAGLSQEMKRIPPGSPLLAEFEQALIRARGDLDTASSAVERLTGRMSELKAVASAAGAATAGAAASLSAEFLKQEAIIKKQIALMGVSGQAASLRYDLEHGELSKLTDAEREKLKVQIDALDVAEKRYEQQKKAAAQGKKDEASGKRDAEKEKTRIEKLKEELKQIQKYAGEGTQVEVAEALERQTKLAEIFKNGQVDRGEYYSLLEQLANKHAENMAKIAEADAQQDLDRNQKLYEGRLIGYQDYLSNQMRISAEQQAALTEIEIQGYVERLAAIDELYGDRQDTEDERRIAELRLAEEHQERLTDIDAAAAAARIKIAEQERAKRVSVMDGMLGNLASLMDSGNKKMFQIGKIAAISRAVLSGYEAVTQAYRVGTEIGGPPLGAAFAATAAAATAAQIASIKNTQYGGGGSPSSGYSKPSDATASGPQPAGAQQQAQSPAVTINIGDGLYSGKAVRDLISAINEAVGDGARLRVA</sequence>
<evidence type="ECO:0000313" key="5">
    <source>
        <dbReference type="Proteomes" id="UP000216885"/>
    </source>
</evidence>
<dbReference type="Proteomes" id="UP000216885">
    <property type="component" value="Unassembled WGS sequence"/>
</dbReference>
<proteinExistence type="predicted"/>
<dbReference type="InterPro" id="IPR013491">
    <property type="entry name" value="Tape_meas_N"/>
</dbReference>
<accession>A0A261U5H5</accession>
<feature type="region of interest" description="Disordered" evidence="2">
    <location>
        <begin position="862"/>
        <end position="896"/>
    </location>
</feature>
<evidence type="ECO:0000256" key="1">
    <source>
        <dbReference type="SAM" id="Coils"/>
    </source>
</evidence>
<comment type="caution">
    <text evidence="4">The sequence shown here is derived from an EMBL/GenBank/DDBJ whole genome shotgun (WGS) entry which is preliminary data.</text>
</comment>
<evidence type="ECO:0000256" key="2">
    <source>
        <dbReference type="SAM" id="MobiDB-lite"/>
    </source>
</evidence>
<feature type="region of interest" description="Disordered" evidence="2">
    <location>
        <begin position="588"/>
        <end position="609"/>
    </location>
</feature>
<evidence type="ECO:0000313" key="4">
    <source>
        <dbReference type="EMBL" id="OZI56737.1"/>
    </source>
</evidence>
<dbReference type="EMBL" id="NEVQ01000013">
    <property type="protein sequence ID" value="OZI56737.1"/>
    <property type="molecule type" value="Genomic_DNA"/>
</dbReference>
<feature type="coiled-coil region" evidence="1">
    <location>
        <begin position="403"/>
        <end position="463"/>
    </location>
</feature>
<protein>
    <recommendedName>
        <fullName evidence="3">Tape measure protein N-terminal domain-containing protein</fullName>
    </recommendedName>
</protein>
<keyword evidence="5" id="KW-1185">Reference proteome</keyword>